<feature type="transmembrane region" description="Helical" evidence="6">
    <location>
        <begin position="229"/>
        <end position="248"/>
    </location>
</feature>
<dbReference type="Proteomes" id="UP001597451">
    <property type="component" value="Unassembled WGS sequence"/>
</dbReference>
<dbReference type="PANTHER" id="PTHR21716">
    <property type="entry name" value="TRANSMEMBRANE PROTEIN"/>
    <property type="match status" value="1"/>
</dbReference>
<dbReference type="NCBIfam" id="TIGR02872">
    <property type="entry name" value="spore_ytvI"/>
    <property type="match status" value="1"/>
</dbReference>
<dbReference type="Pfam" id="PF01594">
    <property type="entry name" value="AI-2E_transport"/>
    <property type="match status" value="1"/>
</dbReference>
<proteinExistence type="inferred from homology"/>
<evidence type="ECO:0000256" key="4">
    <source>
        <dbReference type="ARBA" id="ARBA00022989"/>
    </source>
</evidence>
<name>A0ABW5PX05_9BACI</name>
<evidence type="ECO:0000256" key="6">
    <source>
        <dbReference type="SAM" id="Phobius"/>
    </source>
</evidence>
<evidence type="ECO:0000256" key="3">
    <source>
        <dbReference type="ARBA" id="ARBA00022692"/>
    </source>
</evidence>
<feature type="transmembrane region" description="Helical" evidence="6">
    <location>
        <begin position="9"/>
        <end position="26"/>
    </location>
</feature>
<protein>
    <submittedName>
        <fullName evidence="7">Sporulation integral membrane protein YtvI</fullName>
    </submittedName>
</protein>
<feature type="transmembrane region" description="Helical" evidence="6">
    <location>
        <begin position="167"/>
        <end position="189"/>
    </location>
</feature>
<comment type="caution">
    <text evidence="7">The sequence shown here is derived from an EMBL/GenBank/DDBJ whole genome shotgun (WGS) entry which is preliminary data.</text>
</comment>
<gene>
    <name evidence="7" type="primary">ytvI</name>
    <name evidence="7" type="ORF">ACFSUN_03780</name>
</gene>
<comment type="similarity">
    <text evidence="2">Belongs to the autoinducer-2 exporter (AI-2E) (TC 2.A.86) family.</text>
</comment>
<keyword evidence="4 6" id="KW-1133">Transmembrane helix</keyword>
<feature type="transmembrane region" description="Helical" evidence="6">
    <location>
        <begin position="323"/>
        <end position="354"/>
    </location>
</feature>
<keyword evidence="3 6" id="KW-0812">Transmembrane</keyword>
<comment type="subcellular location">
    <subcellularLocation>
        <location evidence="1">Membrane</location>
        <topology evidence="1">Multi-pass membrane protein</topology>
    </subcellularLocation>
</comment>
<evidence type="ECO:0000313" key="8">
    <source>
        <dbReference type="Proteomes" id="UP001597451"/>
    </source>
</evidence>
<dbReference type="InterPro" id="IPR002549">
    <property type="entry name" value="AI-2E-like"/>
</dbReference>
<accession>A0ABW5PX05</accession>
<feature type="transmembrane region" description="Helical" evidence="6">
    <location>
        <begin position="254"/>
        <end position="281"/>
    </location>
</feature>
<sequence>MYKQLSYQLLRFLVVLLIGVAIFFFFQYTGKFIYPFLIAIILSLGMHPVVTFLQKKLNFPRIIATLTVLVTGFLILFGFIFFIIHEIILGVISIADKIPGYFSKGIQIFDNLITAYILPFYQKIASLVHTLDEGQQLTIKEKIIEFANGLAATVAEFLQHLLLSIPALLGTLPNSVTIIIFVILASFIITNDWELLSIKVKNLLPDNVQISGQHVLTQLKKATVGYMKAQVTLIFITFIIILIGLIILKVDHPLTIAFLAACVDLLPYVGTGILFIPWILYLYMTGNFPLTIGLIVIYMVIVIVRQILEPKVLASSIGLHPLAALIILFIGVQILGMLGFLLAPVLLILINAFYKAQIPQRLWHFILKGE</sequence>
<dbReference type="InterPro" id="IPR014227">
    <property type="entry name" value="YtvI-like"/>
</dbReference>
<evidence type="ECO:0000256" key="5">
    <source>
        <dbReference type="ARBA" id="ARBA00023136"/>
    </source>
</evidence>
<feature type="transmembrane region" description="Helical" evidence="6">
    <location>
        <begin position="32"/>
        <end position="50"/>
    </location>
</feature>
<evidence type="ECO:0000313" key="7">
    <source>
        <dbReference type="EMBL" id="MFD2627914.1"/>
    </source>
</evidence>
<dbReference type="PANTHER" id="PTHR21716:SF68">
    <property type="entry name" value="TRANSPORT PROTEIN YTVI-RELATED"/>
    <property type="match status" value="1"/>
</dbReference>
<evidence type="ECO:0000256" key="2">
    <source>
        <dbReference type="ARBA" id="ARBA00009773"/>
    </source>
</evidence>
<organism evidence="7 8">
    <name type="scientific">Oceanobacillus kapialis</name>
    <dbReference type="NCBI Taxonomy" id="481353"/>
    <lineage>
        <taxon>Bacteria</taxon>
        <taxon>Bacillati</taxon>
        <taxon>Bacillota</taxon>
        <taxon>Bacilli</taxon>
        <taxon>Bacillales</taxon>
        <taxon>Bacillaceae</taxon>
        <taxon>Oceanobacillus</taxon>
    </lineage>
</organism>
<dbReference type="EMBL" id="JBHUMX010000007">
    <property type="protein sequence ID" value="MFD2627914.1"/>
    <property type="molecule type" value="Genomic_DNA"/>
</dbReference>
<evidence type="ECO:0000256" key="1">
    <source>
        <dbReference type="ARBA" id="ARBA00004141"/>
    </source>
</evidence>
<feature type="transmembrane region" description="Helical" evidence="6">
    <location>
        <begin position="62"/>
        <end position="84"/>
    </location>
</feature>
<feature type="transmembrane region" description="Helical" evidence="6">
    <location>
        <begin position="288"/>
        <end position="308"/>
    </location>
</feature>
<keyword evidence="8" id="KW-1185">Reference proteome</keyword>
<keyword evidence="5 6" id="KW-0472">Membrane</keyword>
<reference evidence="8" key="1">
    <citation type="journal article" date="2019" name="Int. J. Syst. Evol. Microbiol.">
        <title>The Global Catalogue of Microorganisms (GCM) 10K type strain sequencing project: providing services to taxonomists for standard genome sequencing and annotation.</title>
        <authorList>
            <consortium name="The Broad Institute Genomics Platform"/>
            <consortium name="The Broad Institute Genome Sequencing Center for Infectious Disease"/>
            <person name="Wu L."/>
            <person name="Ma J."/>
        </authorList>
    </citation>
    <scope>NUCLEOTIDE SEQUENCE [LARGE SCALE GENOMIC DNA]</scope>
    <source>
        <strain evidence="8">TISTR 1858</strain>
    </source>
</reference>
<dbReference type="RefSeq" id="WP_379560584.1">
    <property type="nucleotide sequence ID" value="NZ_CP085256.1"/>
</dbReference>